<dbReference type="CDD" id="cd02503">
    <property type="entry name" value="MobA"/>
    <property type="match status" value="1"/>
</dbReference>
<evidence type="ECO:0000256" key="7">
    <source>
        <dbReference type="ARBA" id="ARBA00023150"/>
    </source>
</evidence>
<evidence type="ECO:0000256" key="2">
    <source>
        <dbReference type="ARBA" id="ARBA00022679"/>
    </source>
</evidence>
<name>A0A2U2PDM4_9SPHI</name>
<dbReference type="RefSeq" id="WP_109417016.1">
    <property type="nucleotide sequence ID" value="NZ_QEAS01000014.1"/>
</dbReference>
<dbReference type="GO" id="GO:0046872">
    <property type="term" value="F:metal ion binding"/>
    <property type="evidence" value="ECO:0007669"/>
    <property type="project" value="UniProtKB-KW"/>
</dbReference>
<evidence type="ECO:0000313" key="9">
    <source>
        <dbReference type="EMBL" id="PWG79473.1"/>
    </source>
</evidence>
<dbReference type="EMBL" id="QEAS01000014">
    <property type="protein sequence ID" value="PWG79473.1"/>
    <property type="molecule type" value="Genomic_DNA"/>
</dbReference>
<keyword evidence="9" id="KW-0548">Nucleotidyltransferase</keyword>
<dbReference type="InterPro" id="IPR025877">
    <property type="entry name" value="MobA-like_NTP_Trfase"/>
</dbReference>
<accession>A0A2U2PDM4</accession>
<dbReference type="PANTHER" id="PTHR19136">
    <property type="entry name" value="MOLYBDENUM COFACTOR GUANYLYLTRANSFERASE"/>
    <property type="match status" value="1"/>
</dbReference>
<dbReference type="Proteomes" id="UP000245647">
    <property type="component" value="Unassembled WGS sequence"/>
</dbReference>
<dbReference type="Pfam" id="PF12804">
    <property type="entry name" value="NTP_transf_3"/>
    <property type="match status" value="1"/>
</dbReference>
<evidence type="ECO:0000256" key="3">
    <source>
        <dbReference type="ARBA" id="ARBA00022723"/>
    </source>
</evidence>
<dbReference type="GO" id="GO:0006777">
    <property type="term" value="P:Mo-molybdopterin cofactor biosynthetic process"/>
    <property type="evidence" value="ECO:0007669"/>
    <property type="project" value="UniProtKB-KW"/>
</dbReference>
<comment type="caution">
    <text evidence="9">The sequence shown here is derived from an EMBL/GenBank/DDBJ whole genome shotgun (WGS) entry which is preliminary data.</text>
</comment>
<reference evidence="9 10" key="1">
    <citation type="submission" date="2018-04" db="EMBL/GenBank/DDBJ databases">
        <title>Pedobacter chongqingensis sp. nov., isolated from a rottenly hemp rope.</title>
        <authorList>
            <person name="Cai Y."/>
        </authorList>
    </citation>
    <scope>NUCLEOTIDE SEQUENCE [LARGE SCALE GENOMIC DNA]</scope>
    <source>
        <strain evidence="9 10">FJ4-8</strain>
    </source>
</reference>
<dbReference type="AlphaFoldDB" id="A0A2U2PDM4"/>
<keyword evidence="4" id="KW-0547">Nucleotide-binding</keyword>
<keyword evidence="6" id="KW-0342">GTP-binding</keyword>
<gene>
    <name evidence="9" type="ORF">DDR33_17100</name>
</gene>
<evidence type="ECO:0000313" key="10">
    <source>
        <dbReference type="Proteomes" id="UP000245647"/>
    </source>
</evidence>
<evidence type="ECO:0000256" key="4">
    <source>
        <dbReference type="ARBA" id="ARBA00022741"/>
    </source>
</evidence>
<dbReference type="OrthoDB" id="9788394at2"/>
<dbReference type="InterPro" id="IPR013482">
    <property type="entry name" value="Molybde_CF_guanTrfase"/>
</dbReference>
<keyword evidence="5" id="KW-0460">Magnesium</keyword>
<dbReference type="InterPro" id="IPR029044">
    <property type="entry name" value="Nucleotide-diphossugar_trans"/>
</dbReference>
<proteinExistence type="predicted"/>
<keyword evidence="10" id="KW-1185">Reference proteome</keyword>
<dbReference type="GO" id="GO:0005525">
    <property type="term" value="F:GTP binding"/>
    <property type="evidence" value="ECO:0007669"/>
    <property type="project" value="UniProtKB-KW"/>
</dbReference>
<keyword evidence="7" id="KW-0501">Molybdenum cofactor biosynthesis</keyword>
<sequence>MISTIPELNGLVLSGGKSTRMGRDKGALIYHGVTQRKHLYQMLLPYCKEVYISCKSEQREHPDELPVIEDAVEGAGPATGILSAFMKKPHSAWLVLACDVPFLTPATLTCLVEGRNPEKVATAFFNPATGFPEPLITIWEPAGYLLLSEFRRKGYNCPRKVLINSDIQILHAPDAKELQNVNLASEYEEVIKLF</sequence>
<dbReference type="SUPFAM" id="SSF53448">
    <property type="entry name" value="Nucleotide-diphospho-sugar transferases"/>
    <property type="match status" value="1"/>
</dbReference>
<dbReference type="GO" id="GO:0016779">
    <property type="term" value="F:nucleotidyltransferase activity"/>
    <property type="evidence" value="ECO:0007669"/>
    <property type="project" value="UniProtKB-KW"/>
</dbReference>
<evidence type="ECO:0000256" key="5">
    <source>
        <dbReference type="ARBA" id="ARBA00022842"/>
    </source>
</evidence>
<evidence type="ECO:0000256" key="6">
    <source>
        <dbReference type="ARBA" id="ARBA00023134"/>
    </source>
</evidence>
<keyword evidence="2 9" id="KW-0808">Transferase</keyword>
<keyword evidence="3" id="KW-0479">Metal-binding</keyword>
<feature type="domain" description="MobA-like NTP transferase" evidence="8">
    <location>
        <begin position="10"/>
        <end position="142"/>
    </location>
</feature>
<dbReference type="Gene3D" id="3.90.550.10">
    <property type="entry name" value="Spore Coat Polysaccharide Biosynthesis Protein SpsA, Chain A"/>
    <property type="match status" value="1"/>
</dbReference>
<organism evidence="9 10">
    <name type="scientific">Pararcticibacter amylolyticus</name>
    <dbReference type="NCBI Taxonomy" id="2173175"/>
    <lineage>
        <taxon>Bacteria</taxon>
        <taxon>Pseudomonadati</taxon>
        <taxon>Bacteroidota</taxon>
        <taxon>Sphingobacteriia</taxon>
        <taxon>Sphingobacteriales</taxon>
        <taxon>Sphingobacteriaceae</taxon>
        <taxon>Pararcticibacter</taxon>
    </lineage>
</organism>
<evidence type="ECO:0000256" key="1">
    <source>
        <dbReference type="ARBA" id="ARBA00022490"/>
    </source>
</evidence>
<keyword evidence="1" id="KW-0963">Cytoplasm</keyword>
<dbReference type="PANTHER" id="PTHR19136:SF81">
    <property type="entry name" value="MOLYBDENUM COFACTOR GUANYLYLTRANSFERASE"/>
    <property type="match status" value="1"/>
</dbReference>
<evidence type="ECO:0000259" key="8">
    <source>
        <dbReference type="Pfam" id="PF12804"/>
    </source>
</evidence>
<protein>
    <submittedName>
        <fullName evidence="9">Molybdenum cofactor guanylyltransferase</fullName>
    </submittedName>
</protein>